<comment type="caution">
    <text evidence="2">The sequence shown here is derived from an EMBL/GenBank/DDBJ whole genome shotgun (WGS) entry which is preliminary data.</text>
</comment>
<keyword evidence="3" id="KW-1185">Reference proteome</keyword>
<feature type="region of interest" description="Disordered" evidence="1">
    <location>
        <begin position="119"/>
        <end position="166"/>
    </location>
</feature>
<dbReference type="Proteomes" id="UP001552299">
    <property type="component" value="Unassembled WGS sequence"/>
</dbReference>
<dbReference type="AlphaFoldDB" id="A0ABD0VKP1"/>
<reference evidence="2 3" key="1">
    <citation type="journal article" date="2024" name="Plant Biotechnol. J.">
        <title>Dendrobium thyrsiflorum genome and its molecular insights into genes involved in important horticultural traits.</title>
        <authorList>
            <person name="Chen B."/>
            <person name="Wang J.Y."/>
            <person name="Zheng P.J."/>
            <person name="Li K.L."/>
            <person name="Liang Y.M."/>
            <person name="Chen X.F."/>
            <person name="Zhang C."/>
            <person name="Zhao X."/>
            <person name="He X."/>
            <person name="Zhang G.Q."/>
            <person name="Liu Z.J."/>
            <person name="Xu Q."/>
        </authorList>
    </citation>
    <scope>NUCLEOTIDE SEQUENCE [LARGE SCALE GENOMIC DNA]</scope>
    <source>
        <strain evidence="2">GZMU011</strain>
    </source>
</reference>
<name>A0ABD0VKP1_DENTH</name>
<organism evidence="2 3">
    <name type="scientific">Dendrobium thyrsiflorum</name>
    <name type="common">Pinecone-like raceme dendrobium</name>
    <name type="synonym">Orchid</name>
    <dbReference type="NCBI Taxonomy" id="117978"/>
    <lineage>
        <taxon>Eukaryota</taxon>
        <taxon>Viridiplantae</taxon>
        <taxon>Streptophyta</taxon>
        <taxon>Embryophyta</taxon>
        <taxon>Tracheophyta</taxon>
        <taxon>Spermatophyta</taxon>
        <taxon>Magnoliopsida</taxon>
        <taxon>Liliopsida</taxon>
        <taxon>Asparagales</taxon>
        <taxon>Orchidaceae</taxon>
        <taxon>Epidendroideae</taxon>
        <taxon>Malaxideae</taxon>
        <taxon>Dendrobiinae</taxon>
        <taxon>Dendrobium</taxon>
    </lineage>
</organism>
<feature type="compositionally biased region" description="Polar residues" evidence="1">
    <location>
        <begin position="153"/>
        <end position="166"/>
    </location>
</feature>
<evidence type="ECO:0000313" key="2">
    <source>
        <dbReference type="EMBL" id="KAL0923321.1"/>
    </source>
</evidence>
<sequence>MVLIHGMVVGGGGGEDRPTICHCPDGRCRSIISTRWYSMQIIFNGIFKLSMRIEERRAKDVNLSLGIGSRELMERWPVEQRVVGEKESWGGGLVCGRLAKDGEGVTVEKGSTPAVWEETEVAGGEGRRKMMEPRAASLGPFQRLTAEADTSEELTSSTPSKPDSSA</sequence>
<dbReference type="EMBL" id="JANQDX010000006">
    <property type="protein sequence ID" value="KAL0923321.1"/>
    <property type="molecule type" value="Genomic_DNA"/>
</dbReference>
<protein>
    <submittedName>
        <fullName evidence="2">Uncharacterized protein</fullName>
    </submittedName>
</protein>
<evidence type="ECO:0000256" key="1">
    <source>
        <dbReference type="SAM" id="MobiDB-lite"/>
    </source>
</evidence>
<evidence type="ECO:0000313" key="3">
    <source>
        <dbReference type="Proteomes" id="UP001552299"/>
    </source>
</evidence>
<accession>A0ABD0VKP1</accession>
<gene>
    <name evidence="2" type="ORF">M5K25_007373</name>
</gene>
<proteinExistence type="predicted"/>